<evidence type="ECO:0000313" key="2">
    <source>
        <dbReference type="EMBL" id="KAG0514546.1"/>
    </source>
</evidence>
<organism evidence="2 3">
    <name type="scientific">Sorghum bicolor</name>
    <name type="common">Sorghum</name>
    <name type="synonym">Sorghum vulgare</name>
    <dbReference type="NCBI Taxonomy" id="4558"/>
    <lineage>
        <taxon>Eukaryota</taxon>
        <taxon>Viridiplantae</taxon>
        <taxon>Streptophyta</taxon>
        <taxon>Embryophyta</taxon>
        <taxon>Tracheophyta</taxon>
        <taxon>Spermatophyta</taxon>
        <taxon>Magnoliopsida</taxon>
        <taxon>Liliopsida</taxon>
        <taxon>Poales</taxon>
        <taxon>Poaceae</taxon>
        <taxon>PACMAD clade</taxon>
        <taxon>Panicoideae</taxon>
        <taxon>Andropogonodae</taxon>
        <taxon>Andropogoneae</taxon>
        <taxon>Sorghinae</taxon>
        <taxon>Sorghum</taxon>
    </lineage>
</organism>
<sequence>MRMPLPGRAVLLAAAVESTPYLCFVFLLSFPSSPPRPVHHSTTAPAPPSCGEGPVTVIAFLPQLHPPTPAPPGRGKDAPPSPNPRTVCMPQCWCSYLAVVIIIQDLDVCGF</sequence>
<accession>A0A921Q438</accession>
<name>A0A921Q438_SORBI</name>
<reference evidence="2" key="2">
    <citation type="submission" date="2020-10" db="EMBL/GenBank/DDBJ databases">
        <authorList>
            <person name="Cooper E.A."/>
            <person name="Brenton Z.W."/>
            <person name="Flinn B.S."/>
            <person name="Jenkins J."/>
            <person name="Shu S."/>
            <person name="Flowers D."/>
            <person name="Luo F."/>
            <person name="Wang Y."/>
            <person name="Xia P."/>
            <person name="Barry K."/>
            <person name="Daum C."/>
            <person name="Lipzen A."/>
            <person name="Yoshinaga Y."/>
            <person name="Schmutz J."/>
            <person name="Saski C."/>
            <person name="Vermerris W."/>
            <person name="Kresovich S."/>
        </authorList>
    </citation>
    <scope>NUCLEOTIDE SEQUENCE</scope>
</reference>
<dbReference type="AlphaFoldDB" id="A0A921Q438"/>
<comment type="caution">
    <text evidence="2">The sequence shown here is derived from an EMBL/GenBank/DDBJ whole genome shotgun (WGS) entry which is preliminary data.</text>
</comment>
<dbReference type="Proteomes" id="UP000807115">
    <property type="component" value="Chromosome 10"/>
</dbReference>
<evidence type="ECO:0000313" key="3">
    <source>
        <dbReference type="Proteomes" id="UP000807115"/>
    </source>
</evidence>
<feature type="region of interest" description="Disordered" evidence="1">
    <location>
        <begin position="34"/>
        <end position="53"/>
    </location>
</feature>
<gene>
    <name evidence="2" type="ORF">BDA96_10G201400</name>
</gene>
<evidence type="ECO:0000256" key="1">
    <source>
        <dbReference type="SAM" id="MobiDB-lite"/>
    </source>
</evidence>
<reference evidence="2" key="1">
    <citation type="journal article" date="2019" name="BMC Genomics">
        <title>A new reference genome for Sorghum bicolor reveals high levels of sequence similarity between sweet and grain genotypes: implications for the genetics of sugar metabolism.</title>
        <authorList>
            <person name="Cooper E.A."/>
            <person name="Brenton Z.W."/>
            <person name="Flinn B.S."/>
            <person name="Jenkins J."/>
            <person name="Shu S."/>
            <person name="Flowers D."/>
            <person name="Luo F."/>
            <person name="Wang Y."/>
            <person name="Xia P."/>
            <person name="Barry K."/>
            <person name="Daum C."/>
            <person name="Lipzen A."/>
            <person name="Yoshinaga Y."/>
            <person name="Schmutz J."/>
            <person name="Saski C."/>
            <person name="Vermerris W."/>
            <person name="Kresovich S."/>
        </authorList>
    </citation>
    <scope>NUCLEOTIDE SEQUENCE</scope>
</reference>
<dbReference type="EMBL" id="CM027689">
    <property type="protein sequence ID" value="KAG0514546.1"/>
    <property type="molecule type" value="Genomic_DNA"/>
</dbReference>
<proteinExistence type="predicted"/>
<protein>
    <submittedName>
        <fullName evidence="2">Uncharacterized protein</fullName>
    </submittedName>
</protein>
<feature type="region of interest" description="Disordered" evidence="1">
    <location>
        <begin position="64"/>
        <end position="83"/>
    </location>
</feature>